<proteinExistence type="predicted"/>
<keyword evidence="1" id="KW-1185">Reference proteome</keyword>
<name>A0A915IFZ6_ROMCU</name>
<sequence>MPKDQIYDQSLKDHVKILHTFVAGYHDRFFILFITKTLIDGEPSGRLFYFHLNENAPFLDHNFLHLNDLESMLYYLKLEDPNMSWNDCAQWMKKIKNQCLFVKVNRIFGQVSPTFKVDVKLYRMDFLFQNDRSLETVWRKLTVITPDHLNLREIAQFYMSLSETMKISQFYKSVSEAFIQNSDRNLDDPNFRVKFRLTKENFLHFFYGALLFHVRAFYPAKITPIHNGRSLDKLALLILDEEKWVTHLEPVLFKVYESAEEKFESSGLENEIYDLPVDFATNSLRALVSSLTLRPENSGRDFDVATKMINIAKVNHLLNYLEKMVDLDPDYFYQNLNRWRNDLILQLNRIDTFLGYDSKRMTGLKHFLFGSLMALDGGNLAFKLNKSKIKKDIFLIKSRENGIVISFSPEVMHETKSDAISDLILSTNLKKFLVLSITDRPFSHDILDDGTFSPFLGMLNNEITIDSTSSIDSSTWNLIRTHFTGNFFTEMLINHKKQVSRSAAWKSEMEFHSMLPKFHSEFRAQVKGIVSTGKQVFTPYATTLLGFTVEKYVQEQRNFKVPLLVGDSKDTFHIILHLTPYETIDQDDPIKTMKQYFKGALLSSKYGKVNSALIRVALSNNEDGYLRFNYFASYPNGKNRDEYKLCNERSKRSGQKCLSLEEEEEKKPPVEGEESVHSKIPRIINTAMYFQMVKGVVGSIIDGDYGRMGKEVGILAATVTLSFIGDKSLHWGQNLLKIGQLIKGGSAYVGGALLSKAYLGFIAQDLVSRIKTFKLDGDKDQIVGIVGDTVLLSINALSTGLELYSTFASIEEASVELGPQVMIAEAVIFAIIDGFYATRSVQKIHEEIRLSWGEKVTQWFRSFFGAHPSQYIELLMQEKVLLQKTVDDMVHKFSMPGNTIRYYATPTLYVNQEKLAVRRENNVINMNKKVTMKSRVWPEPKENFKIECAANKQPATISRSRNLTNKIGFTSDGTFHESIFCKNMISISLMGNLSYSLESDLALIELGSGDDAATGFQNMRNYFILNSGKKRIVGGKFADTFLLISNNSHIFGKIDGAGGDNILDTSKYLLLESLLYDLGNELLIHSNNISTTIKGMEHIIGRKKSNDRVICGCRTKFLDLKGGKSIKNPDQILIPNLNCIKNITIKLSGYIQVENFVNESTRIFFLVQNKSTSSVSSASNFSTMIFFLPMKITDLDSIEREKNRIRIECKKHKIKLVIKNQTEKCIFIFADKFRVVYQNGYFHAELYQQHDIKIELSEIYQLLSYKLKLFISITSESYKKIFQIHNAPNSKNQVIHFSNQANYETHVITNNNGINYIHMNANCALECRMQDVHVYIQENSKSDFITMDFSAIETWHKAHKMKFSLKVSNSSHHKLQIKLREKYKTFARIHINYKNSFSISNSCTNILVNVKILTQLCYDSMKRDFFLRPMPIKIDSNKSVVILSDQDVVQNMAIIIGKQKTKMKCQSFKNSLILTNSFNVQNYINRLTFIFIDYFASRRREMFNSLKLRFENFQNVEVENLLEDCHFLIEYI</sequence>
<evidence type="ECO:0000313" key="2">
    <source>
        <dbReference type="WBParaSite" id="nRc.2.0.1.t12833-RA"/>
    </source>
</evidence>
<organism evidence="1 2">
    <name type="scientific">Romanomermis culicivorax</name>
    <name type="common">Nematode worm</name>
    <dbReference type="NCBI Taxonomy" id="13658"/>
    <lineage>
        <taxon>Eukaryota</taxon>
        <taxon>Metazoa</taxon>
        <taxon>Ecdysozoa</taxon>
        <taxon>Nematoda</taxon>
        <taxon>Enoplea</taxon>
        <taxon>Dorylaimia</taxon>
        <taxon>Mermithida</taxon>
        <taxon>Mermithoidea</taxon>
        <taxon>Mermithidae</taxon>
        <taxon>Romanomermis</taxon>
    </lineage>
</organism>
<reference evidence="2" key="1">
    <citation type="submission" date="2022-11" db="UniProtKB">
        <authorList>
            <consortium name="WormBaseParasite"/>
        </authorList>
    </citation>
    <scope>IDENTIFICATION</scope>
</reference>
<protein>
    <submittedName>
        <fullName evidence="2">Vacuolar protein sorting-associated protein 13 DH-like domain-containing protein</fullName>
    </submittedName>
</protein>
<evidence type="ECO:0000313" key="1">
    <source>
        <dbReference type="Proteomes" id="UP000887565"/>
    </source>
</evidence>
<dbReference type="Proteomes" id="UP000887565">
    <property type="component" value="Unplaced"/>
</dbReference>
<accession>A0A915IFZ6</accession>
<dbReference type="WBParaSite" id="nRc.2.0.1.t12833-RA">
    <property type="protein sequence ID" value="nRc.2.0.1.t12833-RA"/>
    <property type="gene ID" value="nRc.2.0.1.g12833"/>
</dbReference>